<feature type="transmembrane region" description="Helical" evidence="1">
    <location>
        <begin position="269"/>
        <end position="288"/>
    </location>
</feature>
<evidence type="ECO:0000256" key="1">
    <source>
        <dbReference type="SAM" id="Phobius"/>
    </source>
</evidence>
<name>A0A3D9CPV7_9FLAO</name>
<evidence type="ECO:0000313" key="3">
    <source>
        <dbReference type="Proteomes" id="UP000256769"/>
    </source>
</evidence>
<gene>
    <name evidence="2" type="ORF">DRF59_05695</name>
</gene>
<accession>A0A3D9CPV7</accession>
<sequence length="483" mass="56432">MLKIMRNNIRNTYWVFLNILLIVYHFYIFLYVFVEKVIVADDLKEVYNSKEISTSYLNYIYSYLDSSTMAARPVSGFITGTLVFLSKYHESVYLLGLLFFPLSLVILYFVVKKILSKELASLITLLYSCSLIGTSIQFSPIMLNSNVATIFFSLSIYCLYVHKKLLISSLFFIASVLSYEIFLPLILLNLLLIKENKKRILFLLFTLGTFVIFRKVIQPGIFVHSYQRDEVGKIFEFKRIIQIAVYSLKLFFKDIFVGIYKGLANLKHLHIAEIILSLTISALVYKVFSEYNLKNRLNDLKKLALISLISILLGLSVFLFSSYIPTLFGFDNRNLGAVRLFYTLFIVCGITFLSDRLRLGNKTTGFVFAVIVFFFVTTNISVKNSWVYASRFNNILFRQLNMALKENHIENGVVCLKYDMFRELKTNPRFILREPIFYNNWECRMLSKMNGIDPKKLRVYNADRKTNCEVIFYYKDQKMIRTK</sequence>
<evidence type="ECO:0000313" key="2">
    <source>
        <dbReference type="EMBL" id="REC67825.1"/>
    </source>
</evidence>
<keyword evidence="1" id="KW-0812">Transmembrane</keyword>
<feature type="transmembrane region" description="Helical" evidence="1">
    <location>
        <begin position="170"/>
        <end position="193"/>
    </location>
</feature>
<feature type="transmembrane region" description="Helical" evidence="1">
    <location>
        <begin position="365"/>
        <end position="382"/>
    </location>
</feature>
<organism evidence="2 3">
    <name type="scientific">Chryseobacterium flavum</name>
    <dbReference type="NCBI Taxonomy" id="415851"/>
    <lineage>
        <taxon>Bacteria</taxon>
        <taxon>Pseudomonadati</taxon>
        <taxon>Bacteroidota</taxon>
        <taxon>Flavobacteriia</taxon>
        <taxon>Flavobacteriales</taxon>
        <taxon>Weeksellaceae</taxon>
        <taxon>Chryseobacterium group</taxon>
        <taxon>Chryseobacterium</taxon>
    </lineage>
</organism>
<dbReference type="AlphaFoldDB" id="A0A3D9CPV7"/>
<feature type="transmembrane region" description="Helical" evidence="1">
    <location>
        <begin position="12"/>
        <end position="34"/>
    </location>
</feature>
<dbReference type="Proteomes" id="UP000256769">
    <property type="component" value="Unassembled WGS sequence"/>
</dbReference>
<keyword evidence="1" id="KW-0472">Membrane</keyword>
<feature type="transmembrane region" description="Helical" evidence="1">
    <location>
        <begin position="336"/>
        <end position="353"/>
    </location>
</feature>
<feature type="transmembrane region" description="Helical" evidence="1">
    <location>
        <begin position="92"/>
        <end position="111"/>
    </location>
</feature>
<evidence type="ECO:0008006" key="4">
    <source>
        <dbReference type="Google" id="ProtNLM"/>
    </source>
</evidence>
<comment type="caution">
    <text evidence="2">The sequence shown here is derived from an EMBL/GenBank/DDBJ whole genome shotgun (WGS) entry which is preliminary data.</text>
</comment>
<feature type="transmembrane region" description="Helical" evidence="1">
    <location>
        <begin position="142"/>
        <end position="161"/>
    </location>
</feature>
<reference evidence="2 3" key="1">
    <citation type="journal article" date="2007" name="Int. J. Syst. Evol. Microbiol.">
        <title>Chryseobacterium flavum sp. nov., isolated from polluted soil.</title>
        <authorList>
            <person name="Zhou Y."/>
            <person name="Dong J."/>
            <person name="Wang X."/>
            <person name="Huang X."/>
            <person name="Zhang K.Y."/>
            <person name="Zhang Y.Q."/>
            <person name="Guo Y.F."/>
            <person name="Lai R."/>
            <person name="Li W.J."/>
        </authorList>
    </citation>
    <scope>NUCLEOTIDE SEQUENCE [LARGE SCALE GENOMIC DNA]</scope>
    <source>
        <strain evidence="2 3">KCTC 12877</strain>
    </source>
</reference>
<feature type="transmembrane region" description="Helical" evidence="1">
    <location>
        <begin position="300"/>
        <end position="324"/>
    </location>
</feature>
<keyword evidence="3" id="KW-1185">Reference proteome</keyword>
<feature type="transmembrane region" description="Helical" evidence="1">
    <location>
        <begin position="199"/>
        <end position="217"/>
    </location>
</feature>
<proteinExistence type="predicted"/>
<dbReference type="EMBL" id="QNUE01000004">
    <property type="protein sequence ID" value="REC67825.1"/>
    <property type="molecule type" value="Genomic_DNA"/>
</dbReference>
<protein>
    <recommendedName>
        <fullName evidence="4">Glycosyltransferase RgtA/B/C/D-like domain-containing protein</fullName>
    </recommendedName>
</protein>
<keyword evidence="1" id="KW-1133">Transmembrane helix</keyword>